<accession>A0A1C7IET7</accession>
<dbReference type="SMART" id="SM00028">
    <property type="entry name" value="TPR"/>
    <property type="match status" value="7"/>
</dbReference>
<dbReference type="PROSITE" id="PS51257">
    <property type="entry name" value="PROKAR_LIPOPROTEIN"/>
    <property type="match status" value="1"/>
</dbReference>
<keyword evidence="1" id="KW-0677">Repeat</keyword>
<dbReference type="AlphaFoldDB" id="A0A1C7IET7"/>
<dbReference type="OrthoDB" id="305319at2"/>
<protein>
    <submittedName>
        <fullName evidence="4">Uncharacterized protein</fullName>
    </submittedName>
</protein>
<proteinExistence type="predicted"/>
<dbReference type="Proteomes" id="UP000092574">
    <property type="component" value="Chromosome"/>
</dbReference>
<keyword evidence="5" id="KW-1185">Reference proteome</keyword>
<dbReference type="GO" id="GO:0009279">
    <property type="term" value="C:cell outer membrane"/>
    <property type="evidence" value="ECO:0007669"/>
    <property type="project" value="TreeGrafter"/>
</dbReference>
<dbReference type="EMBL" id="CP015405">
    <property type="protein sequence ID" value="ANU76692.1"/>
    <property type="molecule type" value="Genomic_DNA"/>
</dbReference>
<dbReference type="Pfam" id="PF13432">
    <property type="entry name" value="TPR_16"/>
    <property type="match status" value="2"/>
</dbReference>
<dbReference type="PANTHER" id="PTHR44858:SF1">
    <property type="entry name" value="UDP-N-ACETYLGLUCOSAMINE--PEPTIDE N-ACETYLGLUCOSAMINYLTRANSFERASE SPINDLY-RELATED"/>
    <property type="match status" value="1"/>
</dbReference>
<dbReference type="Gene3D" id="1.25.40.10">
    <property type="entry name" value="Tetratricopeptide repeat domain"/>
    <property type="match status" value="4"/>
</dbReference>
<dbReference type="SUPFAM" id="SSF48452">
    <property type="entry name" value="TPR-like"/>
    <property type="match status" value="2"/>
</dbReference>
<evidence type="ECO:0000256" key="2">
    <source>
        <dbReference type="ARBA" id="ARBA00022803"/>
    </source>
</evidence>
<name>A0A1C7IET7_9FIRM</name>
<gene>
    <name evidence="4" type="ORF">A4V09_13525</name>
</gene>
<dbReference type="GO" id="GO:0046813">
    <property type="term" value="P:receptor-mediated virion attachment to host cell"/>
    <property type="evidence" value="ECO:0007669"/>
    <property type="project" value="TreeGrafter"/>
</dbReference>
<dbReference type="InterPro" id="IPR050498">
    <property type="entry name" value="Ycf3"/>
</dbReference>
<sequence>MKGKFIVLTGCILCLMAGCGKETPSYYELGAEDLEGKNYQSAIENFELAIAEDDFEMEALRGEGIAYLKMGKYQEAQQALEKARDLAVDSKKAMRADILAYLAVVQYQRGDFEGSAATCDQMLDIKNSKEGYFLRGTAWLHLDQYDKAASDFGKAAADSKEYNDYLEIYRVYEECDMKADGESYLEMALDMEADDEKDHYDRGRVYYYLEEYDEAKKELTTAYNDGYKEASIYLGKVYAEQGDTANARANYKESLSEQSLQAKAYNGMAYCDILDGDYDSALSNIQKGLDTGDQEEKQALLFNEIVAYEKKMDYASAKEKITAYLEAYPTDERAVKENYFLETR</sequence>
<evidence type="ECO:0000256" key="3">
    <source>
        <dbReference type="PROSITE-ProRule" id="PRU00339"/>
    </source>
</evidence>
<reference evidence="4" key="1">
    <citation type="submission" date="2017-04" db="EMBL/GenBank/DDBJ databases">
        <title>Complete Genome Sequences of Twelve Strains of a Stable Defined Moderately Diverse Mouse Microbiota 2 (sDMDMm2).</title>
        <authorList>
            <person name="Uchimura Y."/>
            <person name="Wyss M."/>
            <person name="Brugiroux S."/>
            <person name="Limenitakis J.P."/>
            <person name="Stecher B."/>
            <person name="McCoy K.D."/>
            <person name="Macpherson A.J."/>
        </authorList>
    </citation>
    <scope>NUCLEOTIDE SEQUENCE</scope>
    <source>
        <strain evidence="4">YL58</strain>
    </source>
</reference>
<evidence type="ECO:0000313" key="5">
    <source>
        <dbReference type="Proteomes" id="UP000092574"/>
    </source>
</evidence>
<dbReference type="InterPro" id="IPR019734">
    <property type="entry name" value="TPR_rpt"/>
</dbReference>
<organism evidence="4 5">
    <name type="scientific">Blautia pseudococcoides</name>
    <dbReference type="NCBI Taxonomy" id="1796616"/>
    <lineage>
        <taxon>Bacteria</taxon>
        <taxon>Bacillati</taxon>
        <taxon>Bacillota</taxon>
        <taxon>Clostridia</taxon>
        <taxon>Lachnospirales</taxon>
        <taxon>Lachnospiraceae</taxon>
        <taxon>Blautia</taxon>
    </lineage>
</organism>
<evidence type="ECO:0000313" key="4">
    <source>
        <dbReference type="EMBL" id="ANU76692.1"/>
    </source>
</evidence>
<feature type="repeat" description="TPR" evidence="3">
    <location>
        <begin position="57"/>
        <end position="90"/>
    </location>
</feature>
<keyword evidence="2 3" id="KW-0802">TPR repeat</keyword>
<dbReference type="PROSITE" id="PS50005">
    <property type="entry name" value="TPR"/>
    <property type="match status" value="1"/>
</dbReference>
<dbReference type="PANTHER" id="PTHR44858">
    <property type="entry name" value="TETRATRICOPEPTIDE REPEAT PROTEIN 6"/>
    <property type="match status" value="1"/>
</dbReference>
<dbReference type="InterPro" id="IPR011990">
    <property type="entry name" value="TPR-like_helical_dom_sf"/>
</dbReference>
<dbReference type="RefSeq" id="WP_065542850.1">
    <property type="nucleotide sequence ID" value="NZ_CP015405.2"/>
</dbReference>
<dbReference type="KEGG" id="byl:A4V09_13525"/>
<evidence type="ECO:0000256" key="1">
    <source>
        <dbReference type="ARBA" id="ARBA00022737"/>
    </source>
</evidence>
<dbReference type="STRING" id="1796616.A4V09_13525"/>